<accession>A0A1H7W909</accession>
<proteinExistence type="predicted"/>
<keyword evidence="1" id="KW-0472">Membrane</keyword>
<dbReference type="AlphaFoldDB" id="A0A1H7W909"/>
<protein>
    <submittedName>
        <fullName evidence="2">Uncharacterized protein</fullName>
    </submittedName>
</protein>
<evidence type="ECO:0000313" key="2">
    <source>
        <dbReference type="EMBL" id="SEM17488.1"/>
    </source>
</evidence>
<keyword evidence="3" id="KW-1185">Reference proteome</keyword>
<keyword evidence="1" id="KW-1133">Transmembrane helix</keyword>
<sequence length="162" mass="17569">MTMAEQLELDEHRAFQEKYWTVQRWAWVGYGLIIVAALLGLSGEGGLFARAQIQVAGNEINYPRFARWQTEDTISIAFAPAGQADRRILISPEFGRSIAIEGAQPQPSKSLATAAGEELIVHVPPGERAKARIRIKPDTPGIVRGTVSIDGAPAAVTLIILP</sequence>
<dbReference type="Proteomes" id="UP000199664">
    <property type="component" value="Unassembled WGS sequence"/>
</dbReference>
<gene>
    <name evidence="2" type="ORF">SAMN04515666_10849</name>
</gene>
<evidence type="ECO:0000256" key="1">
    <source>
        <dbReference type="SAM" id="Phobius"/>
    </source>
</evidence>
<organism evidence="2 3">
    <name type="scientific">Bosea lupini</name>
    <dbReference type="NCBI Taxonomy" id="1036779"/>
    <lineage>
        <taxon>Bacteria</taxon>
        <taxon>Pseudomonadati</taxon>
        <taxon>Pseudomonadota</taxon>
        <taxon>Alphaproteobacteria</taxon>
        <taxon>Hyphomicrobiales</taxon>
        <taxon>Boseaceae</taxon>
        <taxon>Bosea</taxon>
    </lineage>
</organism>
<reference evidence="3" key="1">
    <citation type="submission" date="2016-10" db="EMBL/GenBank/DDBJ databases">
        <authorList>
            <person name="Varghese N."/>
            <person name="Submissions S."/>
        </authorList>
    </citation>
    <scope>NUCLEOTIDE SEQUENCE [LARGE SCALE GENOMIC DNA]</scope>
    <source>
        <strain evidence="3">LMG 26383,CCUG 61248,R- 45681</strain>
    </source>
</reference>
<keyword evidence="1" id="KW-0812">Transmembrane</keyword>
<evidence type="ECO:0000313" key="3">
    <source>
        <dbReference type="Proteomes" id="UP000199664"/>
    </source>
</evidence>
<feature type="transmembrane region" description="Helical" evidence="1">
    <location>
        <begin position="25"/>
        <end position="43"/>
    </location>
</feature>
<dbReference type="STRING" id="1036779.SAMN04515666_10849"/>
<dbReference type="EMBL" id="FOAN01000008">
    <property type="protein sequence ID" value="SEM17488.1"/>
    <property type="molecule type" value="Genomic_DNA"/>
</dbReference>
<name>A0A1H7W909_9HYPH</name>